<dbReference type="Gene3D" id="3.50.30.30">
    <property type="match status" value="1"/>
</dbReference>
<evidence type="ECO:0000259" key="10">
    <source>
        <dbReference type="Pfam" id="PF02225"/>
    </source>
</evidence>
<keyword evidence="6" id="KW-0325">Glycoprotein</keyword>
<dbReference type="SUPFAM" id="SSF52743">
    <property type="entry name" value="Subtilisin-like"/>
    <property type="match status" value="1"/>
</dbReference>
<sequence>HPGVVSVFPNRARKLQTTRSWDFMLLENNGVIPSDSAWKKARFGEDTIIANLDTGVWPESKSFSDEGYGPVPSRWKGGCDSQNGGVRCNRKLIGARYFNRGFIAAGGNATEAISSPRDVAGHGTHTLSTAGGNFVPGASVLGLVNGTAKGGSPKARVAAYKICWGNCFDADLLAGFDMAIHDGVDVLSISVGGEAGDYFSDAIAIGSFHAIQSGIVVVCSAGNSGPEVASVANVAPWIVTVGASTMDREFQAFAELRNGQRFKGSSLSKPLADDKLYPLISGAQAKTADASAADAMLCLAGTLDKTKAQGKIVACLRGGNARVEKGVQALLAGAVGMILCNDKDSGNEIIADLHVLPATQLTYTDGAAVLAYINSTAEPYGYITHPAVFLGTNPAPYMAAFSSRGPNPVTPEILKPDITAPGVNILAAYSGAVSPTEEPWDKRRVSFMLDSGTSMSCPHISGVAGLLKTLYPTWSPAAIRSAIMTTARVRDNTEKPMLDASFATADPFAYGAGHVRPNRAMDPGLVYDLTARDYLEFLCSLGYNQTMLQSFDPSNKCQASNTTSSGLLNFNYPSITVPKLSGSVTVTRTVKNVAEASTYEARVTQPNGVEVTVEPKSLQFTKAGEEKSYKVTLKAQAGGLPAGQLHQFYL</sequence>
<keyword evidence="2 8" id="KW-0645">Protease</keyword>
<dbReference type="Pfam" id="PF02225">
    <property type="entry name" value="PA"/>
    <property type="match status" value="1"/>
</dbReference>
<evidence type="ECO:0000259" key="9">
    <source>
        <dbReference type="Pfam" id="PF00082"/>
    </source>
</evidence>
<dbReference type="InterPro" id="IPR015500">
    <property type="entry name" value="Peptidase_S8_subtilisin-rel"/>
</dbReference>
<evidence type="ECO:0008006" key="14">
    <source>
        <dbReference type="Google" id="ProtNLM"/>
    </source>
</evidence>
<dbReference type="InterPro" id="IPR036852">
    <property type="entry name" value="Peptidase_S8/S53_dom_sf"/>
</dbReference>
<feature type="domain" description="Peptidase S8/S53" evidence="9">
    <location>
        <begin position="44"/>
        <end position="503"/>
    </location>
</feature>
<keyword evidence="13" id="KW-1185">Reference proteome</keyword>
<dbReference type="Pfam" id="PF17766">
    <property type="entry name" value="fn3_6"/>
    <property type="match status" value="1"/>
</dbReference>
<dbReference type="Gene3D" id="3.40.50.200">
    <property type="entry name" value="Peptidase S8/S53 domain"/>
    <property type="match status" value="1"/>
</dbReference>
<organism evidence="12 13">
    <name type="scientific">Chenopodium quinoa</name>
    <name type="common">Quinoa</name>
    <dbReference type="NCBI Taxonomy" id="63459"/>
    <lineage>
        <taxon>Eukaryota</taxon>
        <taxon>Viridiplantae</taxon>
        <taxon>Streptophyta</taxon>
        <taxon>Embryophyta</taxon>
        <taxon>Tracheophyta</taxon>
        <taxon>Spermatophyta</taxon>
        <taxon>Magnoliopsida</taxon>
        <taxon>eudicotyledons</taxon>
        <taxon>Gunneridae</taxon>
        <taxon>Pentapetalae</taxon>
        <taxon>Caryophyllales</taxon>
        <taxon>Chenopodiaceae</taxon>
        <taxon>Chenopodioideae</taxon>
        <taxon>Atripliceae</taxon>
        <taxon>Chenopodium</taxon>
    </lineage>
</organism>
<evidence type="ECO:0000259" key="11">
    <source>
        <dbReference type="Pfam" id="PF17766"/>
    </source>
</evidence>
<dbReference type="PANTHER" id="PTHR10795">
    <property type="entry name" value="PROPROTEIN CONVERTASE SUBTILISIN/KEXIN"/>
    <property type="match status" value="1"/>
</dbReference>
<dbReference type="PRINTS" id="PR00723">
    <property type="entry name" value="SUBTILISIN"/>
</dbReference>
<dbReference type="CDD" id="cd04852">
    <property type="entry name" value="Peptidases_S8_3"/>
    <property type="match status" value="1"/>
</dbReference>
<dbReference type="OMA" id="MILCNDV"/>
<feature type="active site" description="Charge relay system" evidence="7 8">
    <location>
        <position position="53"/>
    </location>
</feature>
<keyword evidence="4 8" id="KW-0378">Hydrolase</keyword>
<dbReference type="InterPro" id="IPR000209">
    <property type="entry name" value="Peptidase_S8/S53_dom"/>
</dbReference>
<feature type="domain" description="PA" evidence="10">
    <location>
        <begin position="295"/>
        <end position="368"/>
    </location>
</feature>
<name>A0A803LB62_CHEQI</name>
<dbReference type="EnsemblPlants" id="AUR62009101-RA">
    <property type="protein sequence ID" value="AUR62009101-RA:cds"/>
    <property type="gene ID" value="AUR62009101"/>
</dbReference>
<dbReference type="FunFam" id="3.40.50.200:FF:000006">
    <property type="entry name" value="Subtilisin-like protease SBT1.5"/>
    <property type="match status" value="1"/>
</dbReference>
<dbReference type="InterPro" id="IPR003137">
    <property type="entry name" value="PA_domain"/>
</dbReference>
<dbReference type="InterPro" id="IPR023828">
    <property type="entry name" value="Peptidase_S8_Ser-AS"/>
</dbReference>
<evidence type="ECO:0000313" key="12">
    <source>
        <dbReference type="EnsemblPlants" id="AUR62009101-RA:cds"/>
    </source>
</evidence>
<evidence type="ECO:0000256" key="5">
    <source>
        <dbReference type="ARBA" id="ARBA00022825"/>
    </source>
</evidence>
<dbReference type="GO" id="GO:0006508">
    <property type="term" value="P:proteolysis"/>
    <property type="evidence" value="ECO:0007669"/>
    <property type="project" value="UniProtKB-KW"/>
</dbReference>
<dbReference type="InterPro" id="IPR045051">
    <property type="entry name" value="SBT"/>
</dbReference>
<evidence type="ECO:0000256" key="8">
    <source>
        <dbReference type="PROSITE-ProRule" id="PRU01240"/>
    </source>
</evidence>
<feature type="domain" description="Subtilisin-like protease fibronectin type-III" evidence="11">
    <location>
        <begin position="569"/>
        <end position="637"/>
    </location>
</feature>
<evidence type="ECO:0000256" key="6">
    <source>
        <dbReference type="ARBA" id="ARBA00023180"/>
    </source>
</evidence>
<dbReference type="PROSITE" id="PS51892">
    <property type="entry name" value="SUBTILASE"/>
    <property type="match status" value="1"/>
</dbReference>
<keyword evidence="5 8" id="KW-0720">Serine protease</keyword>
<protein>
    <recommendedName>
        <fullName evidence="14">Subtilisin-like protease</fullName>
    </recommendedName>
</protein>
<dbReference type="Proteomes" id="UP000596660">
    <property type="component" value="Unplaced"/>
</dbReference>
<comment type="similarity">
    <text evidence="1 8">Belongs to the peptidase S8 family.</text>
</comment>
<reference evidence="12" key="1">
    <citation type="journal article" date="2017" name="Nature">
        <title>The genome of Chenopodium quinoa.</title>
        <authorList>
            <person name="Jarvis D.E."/>
            <person name="Ho Y.S."/>
            <person name="Lightfoot D.J."/>
            <person name="Schmoeckel S.M."/>
            <person name="Li B."/>
            <person name="Borm T.J.A."/>
            <person name="Ohyanagi H."/>
            <person name="Mineta K."/>
            <person name="Michell C.T."/>
            <person name="Saber N."/>
            <person name="Kharbatia N.M."/>
            <person name="Rupper R.R."/>
            <person name="Sharp A.R."/>
            <person name="Dally N."/>
            <person name="Boughton B.A."/>
            <person name="Woo Y.H."/>
            <person name="Gao G."/>
            <person name="Schijlen E.G.W.M."/>
            <person name="Guo X."/>
            <person name="Momin A.A."/>
            <person name="Negrao S."/>
            <person name="Al-Babili S."/>
            <person name="Gehring C."/>
            <person name="Roessner U."/>
            <person name="Jung C."/>
            <person name="Murphy K."/>
            <person name="Arold S.T."/>
            <person name="Gojobori T."/>
            <person name="van der Linden C.G."/>
            <person name="van Loo E.N."/>
            <person name="Jellen E.N."/>
            <person name="Maughan P.J."/>
            <person name="Tester M."/>
        </authorList>
    </citation>
    <scope>NUCLEOTIDE SEQUENCE [LARGE SCALE GENOMIC DNA]</scope>
    <source>
        <strain evidence="12">cv. PI 614886</strain>
    </source>
</reference>
<evidence type="ECO:0000256" key="2">
    <source>
        <dbReference type="ARBA" id="ARBA00022670"/>
    </source>
</evidence>
<reference evidence="12" key="2">
    <citation type="submission" date="2021-03" db="UniProtKB">
        <authorList>
            <consortium name="EnsemblPlants"/>
        </authorList>
    </citation>
    <scope>IDENTIFICATION</scope>
</reference>
<evidence type="ECO:0000256" key="1">
    <source>
        <dbReference type="ARBA" id="ARBA00011073"/>
    </source>
</evidence>
<dbReference type="CDD" id="cd02120">
    <property type="entry name" value="PA_subtilisin_like"/>
    <property type="match status" value="1"/>
</dbReference>
<evidence type="ECO:0000256" key="3">
    <source>
        <dbReference type="ARBA" id="ARBA00022729"/>
    </source>
</evidence>
<dbReference type="Gramene" id="AUR62009101-RA">
    <property type="protein sequence ID" value="AUR62009101-RA:cds"/>
    <property type="gene ID" value="AUR62009101"/>
</dbReference>
<dbReference type="PROSITE" id="PS00138">
    <property type="entry name" value="SUBTILASE_SER"/>
    <property type="match status" value="1"/>
</dbReference>
<dbReference type="FunFam" id="3.50.30.30:FF:000005">
    <property type="entry name" value="subtilisin-like protease SBT1.5"/>
    <property type="match status" value="1"/>
</dbReference>
<evidence type="ECO:0000256" key="7">
    <source>
        <dbReference type="PIRSR" id="PIRSR615500-1"/>
    </source>
</evidence>
<dbReference type="InterPro" id="IPR041469">
    <property type="entry name" value="Subtilisin-like_FN3"/>
</dbReference>
<dbReference type="InterPro" id="IPR046450">
    <property type="entry name" value="PA_dom_sf"/>
</dbReference>
<proteinExistence type="inferred from homology"/>
<dbReference type="Gene3D" id="2.60.40.2310">
    <property type="match status" value="1"/>
</dbReference>
<dbReference type="InterPro" id="IPR034197">
    <property type="entry name" value="Peptidases_S8_3"/>
</dbReference>
<dbReference type="Pfam" id="PF00082">
    <property type="entry name" value="Peptidase_S8"/>
    <property type="match status" value="1"/>
</dbReference>
<feature type="active site" description="Charge relay system" evidence="7 8">
    <location>
        <position position="454"/>
    </location>
</feature>
<dbReference type="GO" id="GO:0004252">
    <property type="term" value="F:serine-type endopeptidase activity"/>
    <property type="evidence" value="ECO:0007669"/>
    <property type="project" value="UniProtKB-UniRule"/>
</dbReference>
<evidence type="ECO:0000313" key="13">
    <source>
        <dbReference type="Proteomes" id="UP000596660"/>
    </source>
</evidence>
<accession>A0A803LB62</accession>
<keyword evidence="3" id="KW-0732">Signal</keyword>
<dbReference type="SUPFAM" id="SSF52025">
    <property type="entry name" value="PA domain"/>
    <property type="match status" value="1"/>
</dbReference>
<evidence type="ECO:0000256" key="4">
    <source>
        <dbReference type="ARBA" id="ARBA00022801"/>
    </source>
</evidence>
<dbReference type="AlphaFoldDB" id="A0A803LB62"/>
<feature type="active site" description="Charge relay system" evidence="7 8">
    <location>
        <position position="122"/>
    </location>
</feature>